<evidence type="ECO:0000313" key="3">
    <source>
        <dbReference type="Proteomes" id="UP000076874"/>
    </source>
</evidence>
<sequence length="65" mass="6756">MQKFNNLFLLAILGLMQLTAALPTGGAVKVHENDARWLLIGGATCAPKCIEGGEAGSGADEETKL</sequence>
<evidence type="ECO:0000313" key="2">
    <source>
        <dbReference type="EMBL" id="OAA55829.1"/>
    </source>
</evidence>
<accession>A0A167NRB1</accession>
<evidence type="ECO:0008006" key="4">
    <source>
        <dbReference type="Google" id="ProtNLM"/>
    </source>
</evidence>
<protein>
    <recommendedName>
        <fullName evidence="4">Secreted protein</fullName>
    </recommendedName>
</protein>
<dbReference type="Proteomes" id="UP000076874">
    <property type="component" value="Unassembled WGS sequence"/>
</dbReference>
<proteinExistence type="predicted"/>
<keyword evidence="1" id="KW-0732">Signal</keyword>
<dbReference type="EMBL" id="AZHD01000018">
    <property type="protein sequence ID" value="OAA55829.1"/>
    <property type="molecule type" value="Genomic_DNA"/>
</dbReference>
<feature type="chain" id="PRO_5007890792" description="Secreted protein" evidence="1">
    <location>
        <begin position="22"/>
        <end position="65"/>
    </location>
</feature>
<gene>
    <name evidence="2" type="ORF">SPI_08036</name>
</gene>
<organism evidence="2 3">
    <name type="scientific">Niveomyces insectorum RCEF 264</name>
    <dbReference type="NCBI Taxonomy" id="1081102"/>
    <lineage>
        <taxon>Eukaryota</taxon>
        <taxon>Fungi</taxon>
        <taxon>Dikarya</taxon>
        <taxon>Ascomycota</taxon>
        <taxon>Pezizomycotina</taxon>
        <taxon>Sordariomycetes</taxon>
        <taxon>Hypocreomycetidae</taxon>
        <taxon>Hypocreales</taxon>
        <taxon>Cordycipitaceae</taxon>
        <taxon>Niveomyces</taxon>
    </lineage>
</organism>
<reference evidence="2 3" key="1">
    <citation type="journal article" date="2016" name="Genome Biol. Evol.">
        <title>Divergent and convergent evolution of fungal pathogenicity.</title>
        <authorList>
            <person name="Shang Y."/>
            <person name="Xiao G."/>
            <person name="Zheng P."/>
            <person name="Cen K."/>
            <person name="Zhan S."/>
            <person name="Wang C."/>
        </authorList>
    </citation>
    <scope>NUCLEOTIDE SEQUENCE [LARGE SCALE GENOMIC DNA]</scope>
    <source>
        <strain evidence="2 3">RCEF 264</strain>
    </source>
</reference>
<feature type="signal peptide" evidence="1">
    <location>
        <begin position="1"/>
        <end position="21"/>
    </location>
</feature>
<name>A0A167NRB1_9HYPO</name>
<dbReference type="AlphaFoldDB" id="A0A167NRB1"/>
<keyword evidence="3" id="KW-1185">Reference proteome</keyword>
<comment type="caution">
    <text evidence="2">The sequence shown here is derived from an EMBL/GenBank/DDBJ whole genome shotgun (WGS) entry which is preliminary data.</text>
</comment>
<evidence type="ECO:0000256" key="1">
    <source>
        <dbReference type="SAM" id="SignalP"/>
    </source>
</evidence>